<feature type="domain" description="SET" evidence="6">
    <location>
        <begin position="733"/>
        <end position="988"/>
    </location>
</feature>
<feature type="region of interest" description="Disordered" evidence="5">
    <location>
        <begin position="401"/>
        <end position="505"/>
    </location>
</feature>
<evidence type="ECO:0000256" key="3">
    <source>
        <dbReference type="ARBA" id="ARBA00022833"/>
    </source>
</evidence>
<feature type="region of interest" description="Disordered" evidence="5">
    <location>
        <begin position="95"/>
        <end position="127"/>
    </location>
</feature>
<evidence type="ECO:0000256" key="5">
    <source>
        <dbReference type="SAM" id="MobiDB-lite"/>
    </source>
</evidence>
<dbReference type="GO" id="GO:0008270">
    <property type="term" value="F:zinc ion binding"/>
    <property type="evidence" value="ECO:0007669"/>
    <property type="project" value="UniProtKB-KW"/>
</dbReference>
<feature type="domain" description="MYND-type" evidence="7">
    <location>
        <begin position="786"/>
        <end position="828"/>
    </location>
</feature>
<dbReference type="PANTHER" id="PTHR12197:SF273">
    <property type="entry name" value="MYND-TYPE ZINC FINGER PROTEIN SAMB"/>
    <property type="match status" value="1"/>
</dbReference>
<gene>
    <name evidence="8" type="ORF">K470DRAFT_262191</name>
</gene>
<feature type="region of interest" description="Disordered" evidence="5">
    <location>
        <begin position="261"/>
        <end position="289"/>
    </location>
</feature>
<dbReference type="PROSITE" id="PS50865">
    <property type="entry name" value="ZF_MYND_2"/>
    <property type="match status" value="1"/>
</dbReference>
<keyword evidence="2 4" id="KW-0863">Zinc-finger</keyword>
<dbReference type="GO" id="GO:0005634">
    <property type="term" value="C:nucleus"/>
    <property type="evidence" value="ECO:0007669"/>
    <property type="project" value="TreeGrafter"/>
</dbReference>
<dbReference type="AlphaFoldDB" id="A0A6A7C7R6"/>
<dbReference type="SUPFAM" id="SSF144232">
    <property type="entry name" value="HIT/MYND zinc finger-like"/>
    <property type="match status" value="1"/>
</dbReference>
<dbReference type="CDD" id="cd20071">
    <property type="entry name" value="SET_SMYD"/>
    <property type="match status" value="1"/>
</dbReference>
<evidence type="ECO:0000256" key="4">
    <source>
        <dbReference type="PROSITE-ProRule" id="PRU00134"/>
    </source>
</evidence>
<organism evidence="8 9">
    <name type="scientific">Piedraia hortae CBS 480.64</name>
    <dbReference type="NCBI Taxonomy" id="1314780"/>
    <lineage>
        <taxon>Eukaryota</taxon>
        <taxon>Fungi</taxon>
        <taxon>Dikarya</taxon>
        <taxon>Ascomycota</taxon>
        <taxon>Pezizomycotina</taxon>
        <taxon>Dothideomycetes</taxon>
        <taxon>Dothideomycetidae</taxon>
        <taxon>Capnodiales</taxon>
        <taxon>Piedraiaceae</taxon>
        <taxon>Piedraia</taxon>
    </lineage>
</organism>
<dbReference type="EMBL" id="MU005961">
    <property type="protein sequence ID" value="KAF2863453.1"/>
    <property type="molecule type" value="Genomic_DNA"/>
</dbReference>
<dbReference type="InterPro" id="IPR050869">
    <property type="entry name" value="H3K4_H4K5_MeTrfase"/>
</dbReference>
<dbReference type="Pfam" id="PF00856">
    <property type="entry name" value="SET"/>
    <property type="match status" value="1"/>
</dbReference>
<keyword evidence="1" id="KW-0479">Metal-binding</keyword>
<feature type="region of interest" description="Disordered" evidence="5">
    <location>
        <begin position="33"/>
        <end position="54"/>
    </location>
</feature>
<dbReference type="OrthoDB" id="438641at2759"/>
<feature type="region of interest" description="Disordered" evidence="5">
    <location>
        <begin position="345"/>
        <end position="385"/>
    </location>
</feature>
<dbReference type="InterPro" id="IPR002893">
    <property type="entry name" value="Znf_MYND"/>
</dbReference>
<evidence type="ECO:0000259" key="7">
    <source>
        <dbReference type="PROSITE" id="PS50865"/>
    </source>
</evidence>
<dbReference type="PROSITE" id="PS50280">
    <property type="entry name" value="SET"/>
    <property type="match status" value="1"/>
</dbReference>
<dbReference type="PANTHER" id="PTHR12197">
    <property type="entry name" value="HISTONE-LYSINE N-METHYLTRANSFERASE SMYD"/>
    <property type="match status" value="1"/>
</dbReference>
<keyword evidence="9" id="KW-1185">Reference proteome</keyword>
<feature type="compositionally biased region" description="Polar residues" evidence="5">
    <location>
        <begin position="268"/>
        <end position="277"/>
    </location>
</feature>
<keyword evidence="3" id="KW-0862">Zinc</keyword>
<dbReference type="SUPFAM" id="SSF82199">
    <property type="entry name" value="SET domain"/>
    <property type="match status" value="1"/>
</dbReference>
<sequence>MMQSGEVQLRPWRPTTTSVGNFLLDTLPQDHHTQATVPRNHPSLDTLLDYSPIPPPPPLHIPPPAMVFGLRSRETSRKGSSSILREDSIRIEEERREPYSTAYQPSVERHPSAKHPPPSPSNTAKSSLRSFTLLPRDNASRDLAYFLRTTGPAKAGRDAPQKDALRFLKKYRKPSSNAVQAHDRLNGVLRDEGGLLQKMVVPRGVEERRTASGKKYLSLTPLVSSLAERSSNNEPFGIHDSTVSISFDSNEFLESYLSGLQAAREENPSPSRKSSTHLPLEEEKKLRIPDERVPDERVHDERFSKNKCPALRSHPVEKEVTALPRMNTPLELKHPSPRRIADPKILLDGVDPTGSVKSGSEEMGQVSGPRPPPKNALRAAPEKVKPLDTFHDPTVRATVTTECTGPIKRKTSSKFPYPSSREARTRQRKLRDRPSLDVRLRRKIAAPPESDERSAPLRQGRTVKTSHVPRPRSASARKIRGMPPTPSTSTASEKGFATPATTREDGRVEALERQNALLSAALVAMLRTNGMLNAEPLAAVLGGAEGLKPTAWEERIARRERGCLRYIKSSDIPLAISSPETAREEISTLLLQPENCYSVGLYIYSAHVYLALDYPDLATGEAYKALLLADAANDESDEYHSVATADGLHEEEYLPLVFKTLVFALKECGCRDAAREYAALARRRIPGIEIEDVNGPEDGWARREVYPWNEYEGDRLGDENLNDLNVMMRAVAPKLEVRTVELPRLDGDGGWMQLGVFAKVDIDKDEVVLKERSMLTANNRLHETLCDGCSAELSSRTETTGCDECDEVVFCSEECKERSWQAYHSAQCGSDSEAILKDVAPADAADALYTLLLVRVLCMALAQGRNPLQLREVRTLWGDFGINRRLPFSFEYAVRLPLHVLEKLDIDVFADRRFDVWIFNTLYAKFRGTASARLSRPASGPDVGAVHPAWCLANHSCDPNVTWQWAADIKLIARRPIRAGEEVLNHYCDVDLPVHERREWARGALGGNCRCARCCSELA</sequence>
<dbReference type="InterPro" id="IPR001214">
    <property type="entry name" value="SET_dom"/>
</dbReference>
<dbReference type="Proteomes" id="UP000799421">
    <property type="component" value="Unassembled WGS sequence"/>
</dbReference>
<evidence type="ECO:0000256" key="1">
    <source>
        <dbReference type="ARBA" id="ARBA00022723"/>
    </source>
</evidence>
<evidence type="ECO:0000313" key="9">
    <source>
        <dbReference type="Proteomes" id="UP000799421"/>
    </source>
</evidence>
<proteinExistence type="predicted"/>
<dbReference type="Gene3D" id="6.10.140.2220">
    <property type="match status" value="1"/>
</dbReference>
<feature type="compositionally biased region" description="Basic and acidic residues" evidence="5">
    <location>
        <begin position="279"/>
        <end position="289"/>
    </location>
</feature>
<reference evidence="8" key="1">
    <citation type="journal article" date="2020" name="Stud. Mycol.">
        <title>101 Dothideomycetes genomes: a test case for predicting lifestyles and emergence of pathogens.</title>
        <authorList>
            <person name="Haridas S."/>
            <person name="Albert R."/>
            <person name="Binder M."/>
            <person name="Bloem J."/>
            <person name="Labutti K."/>
            <person name="Salamov A."/>
            <person name="Andreopoulos B."/>
            <person name="Baker S."/>
            <person name="Barry K."/>
            <person name="Bills G."/>
            <person name="Bluhm B."/>
            <person name="Cannon C."/>
            <person name="Castanera R."/>
            <person name="Culley D."/>
            <person name="Daum C."/>
            <person name="Ezra D."/>
            <person name="Gonzalez J."/>
            <person name="Henrissat B."/>
            <person name="Kuo A."/>
            <person name="Liang C."/>
            <person name="Lipzen A."/>
            <person name="Lutzoni F."/>
            <person name="Magnuson J."/>
            <person name="Mondo S."/>
            <person name="Nolan M."/>
            <person name="Ohm R."/>
            <person name="Pangilinan J."/>
            <person name="Park H.-J."/>
            <person name="Ramirez L."/>
            <person name="Alfaro M."/>
            <person name="Sun H."/>
            <person name="Tritt A."/>
            <person name="Yoshinaga Y."/>
            <person name="Zwiers L.-H."/>
            <person name="Turgeon B."/>
            <person name="Goodwin S."/>
            <person name="Spatafora J."/>
            <person name="Crous P."/>
            <person name="Grigoriev I."/>
        </authorList>
    </citation>
    <scope>NUCLEOTIDE SEQUENCE</scope>
    <source>
        <strain evidence="8">CBS 480.64</strain>
    </source>
</reference>
<accession>A0A6A7C7R6</accession>
<evidence type="ECO:0000259" key="6">
    <source>
        <dbReference type="PROSITE" id="PS50280"/>
    </source>
</evidence>
<dbReference type="InterPro" id="IPR046341">
    <property type="entry name" value="SET_dom_sf"/>
</dbReference>
<feature type="compositionally biased region" description="Basic residues" evidence="5">
    <location>
        <begin position="467"/>
        <end position="480"/>
    </location>
</feature>
<evidence type="ECO:0000256" key="2">
    <source>
        <dbReference type="ARBA" id="ARBA00022771"/>
    </source>
</evidence>
<evidence type="ECO:0000313" key="8">
    <source>
        <dbReference type="EMBL" id="KAF2863453.1"/>
    </source>
</evidence>
<protein>
    <submittedName>
        <fullName evidence="8">Uncharacterized protein</fullName>
    </submittedName>
</protein>
<dbReference type="Gene3D" id="2.170.270.10">
    <property type="entry name" value="SET domain"/>
    <property type="match status" value="1"/>
</dbReference>
<name>A0A6A7C7R6_9PEZI</name>